<feature type="transmembrane region" description="Helical" evidence="7">
    <location>
        <begin position="36"/>
        <end position="59"/>
    </location>
</feature>
<evidence type="ECO:0000256" key="5">
    <source>
        <dbReference type="ARBA" id="ARBA00022989"/>
    </source>
</evidence>
<dbReference type="OrthoDB" id="9812701at2"/>
<sequence>MSVTDLTTPLTSPSGAASGPGTPPSASVARRRIPRVGVMLATAWLVLLAIAALAAAVGLTVDPLANDYSVISQAPSLAHPFGTDNLGRDVFSRSLHGAAASAVVALVTVVVGGGIGILLGVWAGLRRGFADAVVGFLTDVTIALPSLIIVATIVTLTGPSLPTISLTIAGFAIPVFARLSRSATLAIATENYVIVARTLGASGWRILTREVLPSVLPIMMPFIMTTLATAIVAEGALSFLGFGLRPPEPSWGGLIAEGRTQLPVAPWVTLMPALLLCATILSINVLGEHSREAKR</sequence>
<feature type="compositionally biased region" description="Low complexity" evidence="8">
    <location>
        <begin position="11"/>
        <end position="27"/>
    </location>
</feature>
<dbReference type="EMBL" id="PVTL01000013">
    <property type="protein sequence ID" value="PRY64310.1"/>
    <property type="molecule type" value="Genomic_DNA"/>
</dbReference>
<comment type="subcellular location">
    <subcellularLocation>
        <location evidence="1 7">Cell membrane</location>
        <topology evidence="1 7">Multi-pass membrane protein</topology>
    </subcellularLocation>
</comment>
<keyword evidence="5 7" id="KW-1133">Transmembrane helix</keyword>
<accession>A0A2T0V2B2</accession>
<feature type="transmembrane region" description="Helical" evidence="7">
    <location>
        <begin position="215"/>
        <end position="244"/>
    </location>
</feature>
<comment type="caution">
    <text evidence="10">The sequence shown here is derived from an EMBL/GenBank/DDBJ whole genome shotgun (WGS) entry which is preliminary data.</text>
</comment>
<organism evidence="10 11">
    <name type="scientific">Glaciihabitans tibetensis</name>
    <dbReference type="NCBI Taxonomy" id="1266600"/>
    <lineage>
        <taxon>Bacteria</taxon>
        <taxon>Bacillati</taxon>
        <taxon>Actinomycetota</taxon>
        <taxon>Actinomycetes</taxon>
        <taxon>Micrococcales</taxon>
        <taxon>Microbacteriaceae</taxon>
        <taxon>Glaciihabitans</taxon>
    </lineage>
</organism>
<feature type="transmembrane region" description="Helical" evidence="7">
    <location>
        <begin position="98"/>
        <end position="125"/>
    </location>
</feature>
<feature type="domain" description="ABC transmembrane type-1" evidence="9">
    <location>
        <begin position="98"/>
        <end position="287"/>
    </location>
</feature>
<dbReference type="GO" id="GO:0005886">
    <property type="term" value="C:plasma membrane"/>
    <property type="evidence" value="ECO:0007669"/>
    <property type="project" value="UniProtKB-SubCell"/>
</dbReference>
<dbReference type="CDD" id="cd06261">
    <property type="entry name" value="TM_PBP2"/>
    <property type="match status" value="1"/>
</dbReference>
<feature type="transmembrane region" description="Helical" evidence="7">
    <location>
        <begin position="132"/>
        <end position="154"/>
    </location>
</feature>
<keyword evidence="11" id="KW-1185">Reference proteome</keyword>
<feature type="region of interest" description="Disordered" evidence="8">
    <location>
        <begin position="1"/>
        <end position="28"/>
    </location>
</feature>
<keyword evidence="3" id="KW-1003">Cell membrane</keyword>
<evidence type="ECO:0000259" key="9">
    <source>
        <dbReference type="PROSITE" id="PS50928"/>
    </source>
</evidence>
<dbReference type="InterPro" id="IPR035906">
    <property type="entry name" value="MetI-like_sf"/>
</dbReference>
<gene>
    <name evidence="10" type="ORF">B0I08_11317</name>
</gene>
<dbReference type="AlphaFoldDB" id="A0A2T0V2B2"/>
<protein>
    <submittedName>
        <fullName evidence="10">Peptide/nickel transport system permease protein</fullName>
    </submittedName>
</protein>
<evidence type="ECO:0000256" key="8">
    <source>
        <dbReference type="SAM" id="MobiDB-lite"/>
    </source>
</evidence>
<evidence type="ECO:0000256" key="4">
    <source>
        <dbReference type="ARBA" id="ARBA00022692"/>
    </source>
</evidence>
<evidence type="ECO:0000256" key="3">
    <source>
        <dbReference type="ARBA" id="ARBA00022475"/>
    </source>
</evidence>
<dbReference type="Pfam" id="PF00528">
    <property type="entry name" value="BPD_transp_1"/>
    <property type="match status" value="1"/>
</dbReference>
<comment type="similarity">
    <text evidence="7">Belongs to the binding-protein-dependent transport system permease family.</text>
</comment>
<dbReference type="PANTHER" id="PTHR43386">
    <property type="entry name" value="OLIGOPEPTIDE TRANSPORT SYSTEM PERMEASE PROTEIN APPC"/>
    <property type="match status" value="1"/>
</dbReference>
<evidence type="ECO:0000313" key="11">
    <source>
        <dbReference type="Proteomes" id="UP000237983"/>
    </source>
</evidence>
<keyword evidence="2 7" id="KW-0813">Transport</keyword>
<dbReference type="GO" id="GO:0055085">
    <property type="term" value="P:transmembrane transport"/>
    <property type="evidence" value="ECO:0007669"/>
    <property type="project" value="InterPro"/>
</dbReference>
<proteinExistence type="inferred from homology"/>
<dbReference type="Proteomes" id="UP000237983">
    <property type="component" value="Unassembled WGS sequence"/>
</dbReference>
<evidence type="ECO:0000313" key="10">
    <source>
        <dbReference type="EMBL" id="PRY64310.1"/>
    </source>
</evidence>
<evidence type="ECO:0000256" key="7">
    <source>
        <dbReference type="RuleBase" id="RU363032"/>
    </source>
</evidence>
<dbReference type="Gene3D" id="1.10.3720.10">
    <property type="entry name" value="MetI-like"/>
    <property type="match status" value="1"/>
</dbReference>
<keyword evidence="4 7" id="KW-0812">Transmembrane</keyword>
<dbReference type="InterPro" id="IPR050366">
    <property type="entry name" value="BP-dependent_transpt_permease"/>
</dbReference>
<feature type="transmembrane region" description="Helical" evidence="7">
    <location>
        <begin position="264"/>
        <end position="286"/>
    </location>
</feature>
<name>A0A2T0V2B2_9MICO</name>
<dbReference type="InterPro" id="IPR000515">
    <property type="entry name" value="MetI-like"/>
</dbReference>
<evidence type="ECO:0000256" key="2">
    <source>
        <dbReference type="ARBA" id="ARBA00022448"/>
    </source>
</evidence>
<dbReference type="PANTHER" id="PTHR43386:SF1">
    <property type="entry name" value="D,D-DIPEPTIDE TRANSPORT SYSTEM PERMEASE PROTEIN DDPC-RELATED"/>
    <property type="match status" value="1"/>
</dbReference>
<dbReference type="PROSITE" id="PS50928">
    <property type="entry name" value="ABC_TM1"/>
    <property type="match status" value="1"/>
</dbReference>
<dbReference type="SUPFAM" id="SSF161098">
    <property type="entry name" value="MetI-like"/>
    <property type="match status" value="1"/>
</dbReference>
<keyword evidence="6 7" id="KW-0472">Membrane</keyword>
<feature type="compositionally biased region" description="Polar residues" evidence="8">
    <location>
        <begin position="1"/>
        <end position="10"/>
    </location>
</feature>
<evidence type="ECO:0000256" key="1">
    <source>
        <dbReference type="ARBA" id="ARBA00004651"/>
    </source>
</evidence>
<dbReference type="RefSeq" id="WP_146134471.1">
    <property type="nucleotide sequence ID" value="NZ_PVTL01000013.1"/>
</dbReference>
<feature type="transmembrane region" description="Helical" evidence="7">
    <location>
        <begin position="160"/>
        <end position="177"/>
    </location>
</feature>
<reference evidence="10 11" key="1">
    <citation type="submission" date="2018-03" db="EMBL/GenBank/DDBJ databases">
        <title>Genomic Encyclopedia of Type Strains, Phase III (KMG-III): the genomes of soil and plant-associated and newly described type strains.</title>
        <authorList>
            <person name="Whitman W."/>
        </authorList>
    </citation>
    <scope>NUCLEOTIDE SEQUENCE [LARGE SCALE GENOMIC DNA]</scope>
    <source>
        <strain evidence="10 11">CGMCC 1.12484</strain>
    </source>
</reference>
<evidence type="ECO:0000256" key="6">
    <source>
        <dbReference type="ARBA" id="ARBA00023136"/>
    </source>
</evidence>